<reference evidence="2 3" key="1">
    <citation type="journal article" date="2020" name="Microorganisms">
        <title>Simultaneous Genome Sequencing of Prosthecochloris ethylica and Desulfuromonas acetoxidans within a Syntrophic Mixture Reveals Unique Pili and Protein Interactions.</title>
        <authorList>
            <person name="Kyndt J.A."/>
            <person name="Van Beeumen J.J."/>
            <person name="Meyer T.E."/>
        </authorList>
    </citation>
    <scope>NUCLEOTIDE SEQUENCE [LARGE SCALE GENOMIC DNA]</scope>
    <source>
        <strain evidence="2 3">N3</strain>
    </source>
</reference>
<dbReference type="EMBL" id="JADGII010000014">
    <property type="protein sequence ID" value="MBF0637224.1"/>
    <property type="molecule type" value="Genomic_DNA"/>
</dbReference>
<accession>A0ABR9XTC4</accession>
<gene>
    <name evidence="2" type="ORF">INT08_08580</name>
</gene>
<evidence type="ECO:0008006" key="4">
    <source>
        <dbReference type="Google" id="ProtNLM"/>
    </source>
</evidence>
<sequence>MVSVITGAAVVCGVATGVFSDALSQNVIRPEQKILRVIPQKPLVLQRSLVRYQAVPMRTLDRNGARQILERLQKSGPGGVGFEKAEMVDGRYIFTSPDDPSAVCDVDAATGSFLVNFGLKRYFGEGSTRNLPSGNRAVEIARSYLSETGYLPANENEMVVAGVGGLDMAVARDGKQAGRYRKLVTVRFSRVLNGMPVQGPGSRMVVHLGENSTPAGMIRNWTEVKAVAVSKEQLKSSEAVRGETAERLRSIAGKAREVRGEKSVRVLYDDGRGNIEPAMYVTAEAMYAGPKQQEMVAVPVDFYVPLLRNPKALYPFMKERENKVPGGDSRQRSLRLLIPRSGSGEQSDQK</sequence>
<protein>
    <recommendedName>
        <fullName evidence="4">DUF4340 domain-containing protein</fullName>
    </recommendedName>
</protein>
<feature type="region of interest" description="Disordered" evidence="1">
    <location>
        <begin position="319"/>
        <end position="350"/>
    </location>
</feature>
<comment type="caution">
    <text evidence="2">The sequence shown here is derived from an EMBL/GenBank/DDBJ whole genome shotgun (WGS) entry which is preliminary data.</text>
</comment>
<evidence type="ECO:0000313" key="2">
    <source>
        <dbReference type="EMBL" id="MBF0637224.1"/>
    </source>
</evidence>
<name>A0ABR9XTC4_9CHLB</name>
<keyword evidence="3" id="KW-1185">Reference proteome</keyword>
<dbReference type="Proteomes" id="UP000619838">
    <property type="component" value="Unassembled WGS sequence"/>
</dbReference>
<evidence type="ECO:0000256" key="1">
    <source>
        <dbReference type="SAM" id="MobiDB-lite"/>
    </source>
</evidence>
<organism evidence="2 3">
    <name type="scientific">Prosthecochloris ethylica</name>
    <dbReference type="NCBI Taxonomy" id="2743976"/>
    <lineage>
        <taxon>Bacteria</taxon>
        <taxon>Pseudomonadati</taxon>
        <taxon>Chlorobiota</taxon>
        <taxon>Chlorobiia</taxon>
        <taxon>Chlorobiales</taxon>
        <taxon>Chlorobiaceae</taxon>
        <taxon>Prosthecochloris</taxon>
    </lineage>
</organism>
<evidence type="ECO:0000313" key="3">
    <source>
        <dbReference type="Proteomes" id="UP000619838"/>
    </source>
</evidence>
<proteinExistence type="predicted"/>